<protein>
    <recommendedName>
        <fullName evidence="6">6-cysteine protein</fullName>
    </recommendedName>
</protein>
<evidence type="ECO:0000256" key="1">
    <source>
        <dbReference type="SAM" id="SignalP"/>
    </source>
</evidence>
<sequence>MRKSFLYIFPLFFGIFSEYITCLRENNITHNSQLENYSSGIKNIGNNVCTCDFTDKLNTIPQSKTKIICSLKPNFGDEIRILSNKEYDIYCFNNSKIYCPLKNTFISNADINNYSKNLKYTISDIQHNNKAVKEYRLVIDKNATDILFYCTIKPKQISELLEGEVKIDLKREIIEEYAIVQNTDTHVCDFSQGNLNISPTGGFFYKNSRSVNCIYKVVPNELFLIKLPKLDVVNEALLPSIVNCLSEHSFISFTLKNIEEYDDNITLHLTLGKVNKKFSLVCSFDLLEYKSEPCHIGRKGNVVFYFNP</sequence>
<gene>
    <name evidence="3" type="ORF">PCHAS_1038200</name>
    <name evidence="2" type="ORF">PCHCB_000258200</name>
</gene>
<proteinExistence type="predicted"/>
<dbReference type="AlphaFoldDB" id="A0A077YFB0"/>
<feature type="chain" id="PRO_5014502040" description="6-cysteine protein" evidence="1">
    <location>
        <begin position="23"/>
        <end position="308"/>
    </location>
</feature>
<keyword evidence="1" id="KW-0732">Signal</keyword>
<feature type="signal peptide" evidence="1">
    <location>
        <begin position="1"/>
        <end position="22"/>
    </location>
</feature>
<evidence type="ECO:0008006" key="6">
    <source>
        <dbReference type="Google" id="ProtNLM"/>
    </source>
</evidence>
<keyword evidence="4" id="KW-1185">Reference proteome</keyword>
<dbReference type="EMBL" id="LK022887">
    <property type="protein sequence ID" value="VTZ66718.1"/>
    <property type="molecule type" value="Genomic_DNA"/>
</dbReference>
<accession>A0A077YFB0</accession>
<dbReference type="Proteomes" id="UP000071118">
    <property type="component" value="Chromosome 10"/>
</dbReference>
<evidence type="ECO:0000313" key="5">
    <source>
        <dbReference type="Proteomes" id="UP000195489"/>
    </source>
</evidence>
<name>A0A077YFB0_PLACU</name>
<reference evidence="3" key="2">
    <citation type="submission" date="2014-05" db="EMBL/GenBank/DDBJ databases">
        <authorList>
            <person name="Aslett M.A."/>
            <person name="De Silva N."/>
        </authorList>
    </citation>
    <scope>NUCLEOTIDE SEQUENCE</scope>
    <source>
        <strain evidence="3">AS</strain>
    </source>
</reference>
<dbReference type="KEGG" id="pcb:PCHAS_1038200"/>
<reference evidence="3 4" key="1">
    <citation type="journal article" date="2014" name="BMC Biol.">
        <title>A comprehensive evaluation of rodent malaria parasite genomes and gene expression.</title>
        <authorList>
            <person name="Otto T.D."/>
            <person name="Bohme U."/>
            <person name="Jackson A.P."/>
            <person name="Hunt M."/>
            <person name="Franke-Fayard B."/>
            <person name="Hoeijmakers W.A."/>
            <person name="Religa A.A."/>
            <person name="Robertson L."/>
            <person name="Sanders M."/>
            <person name="Ogun S.A."/>
            <person name="Cunningham D."/>
            <person name="Erhart A."/>
            <person name="Billker O."/>
            <person name="Khan S.M."/>
            <person name="Stunnenberg H.G."/>
            <person name="Langhorne J."/>
            <person name="Holder A.A."/>
            <person name="Waters A.P."/>
            <person name="Newbold C.I."/>
            <person name="Pain A."/>
            <person name="Berriman M."/>
            <person name="Janse C.J."/>
        </authorList>
    </citation>
    <scope>NUCLEOTIDE SEQUENCE [LARGE SCALE GENOMIC DNA]</scope>
    <source>
        <strain evidence="3 4">AS</strain>
    </source>
</reference>
<evidence type="ECO:0000313" key="3">
    <source>
        <dbReference type="EMBL" id="VTZ66718.1"/>
    </source>
</evidence>
<dbReference type="OrthoDB" id="368814at2759"/>
<reference evidence="3" key="3">
    <citation type="submission" date="2019-05" db="EMBL/GenBank/DDBJ databases">
        <authorList>
            <consortium name="Pathogen Informatics"/>
        </authorList>
    </citation>
    <scope>NUCLEOTIDE SEQUENCE</scope>
    <source>
        <strain evidence="3">AS</strain>
        <strain evidence="2 5">CB</strain>
    </source>
</reference>
<dbReference type="Proteomes" id="UP000195489">
    <property type="component" value="Chromosome 10"/>
</dbReference>
<dbReference type="VEuPathDB" id="PlasmoDB:PCHAS_1038200"/>
<organism evidence="3 4">
    <name type="scientific">Plasmodium chabaudi chabaudi</name>
    <dbReference type="NCBI Taxonomy" id="31271"/>
    <lineage>
        <taxon>Eukaryota</taxon>
        <taxon>Sar</taxon>
        <taxon>Alveolata</taxon>
        <taxon>Apicomplexa</taxon>
        <taxon>Aconoidasida</taxon>
        <taxon>Haemosporida</taxon>
        <taxon>Plasmodiidae</taxon>
        <taxon>Plasmodium</taxon>
        <taxon>Plasmodium (Vinckeia)</taxon>
    </lineage>
</organism>
<evidence type="ECO:0000313" key="2">
    <source>
        <dbReference type="EMBL" id="SCM05864.1"/>
    </source>
</evidence>
<dbReference type="RefSeq" id="XP_735021.2">
    <property type="nucleotide sequence ID" value="XM_729928.2"/>
</dbReference>
<evidence type="ECO:0000313" key="4">
    <source>
        <dbReference type="Proteomes" id="UP000071118"/>
    </source>
</evidence>
<dbReference type="GeneID" id="3488012"/>
<dbReference type="EMBL" id="LT608162">
    <property type="protein sequence ID" value="SCM05864.1"/>
    <property type="molecule type" value="Genomic_DNA"/>
</dbReference>